<dbReference type="PIRSF" id="PIRSF001455">
    <property type="entry name" value="DHQ_synth"/>
    <property type="match status" value="1"/>
</dbReference>
<dbReference type="InterPro" id="IPR016037">
    <property type="entry name" value="DHQ_synth_AroB"/>
</dbReference>
<dbReference type="SUPFAM" id="SSF56796">
    <property type="entry name" value="Dehydroquinate synthase-like"/>
    <property type="match status" value="1"/>
</dbReference>
<dbReference type="GO" id="GO:0009423">
    <property type="term" value="P:chorismate biosynthetic process"/>
    <property type="evidence" value="ECO:0007669"/>
    <property type="project" value="UniProtKB-UniRule"/>
</dbReference>
<feature type="binding site" evidence="18">
    <location>
        <position position="186"/>
    </location>
    <ligand>
        <name>Zn(2+)</name>
        <dbReference type="ChEBI" id="CHEBI:29105"/>
    </ligand>
</feature>
<name>A0A9D2S4K6_9FIRM</name>
<keyword evidence="12 18" id="KW-0547">Nucleotide-binding</keyword>
<dbReference type="Proteomes" id="UP000824208">
    <property type="component" value="Unassembled WGS sequence"/>
</dbReference>
<comment type="subcellular location">
    <subcellularLocation>
        <location evidence="4 18">Cytoplasm</location>
    </subcellularLocation>
</comment>
<feature type="binding site" evidence="18">
    <location>
        <begin position="171"/>
        <end position="174"/>
    </location>
    <ligand>
        <name>NAD(+)</name>
        <dbReference type="ChEBI" id="CHEBI:57540"/>
    </ligand>
</feature>
<feature type="domain" description="3-dehydroquinate synthase C-terminal" evidence="20">
    <location>
        <begin position="183"/>
        <end position="322"/>
    </location>
</feature>
<evidence type="ECO:0000256" key="5">
    <source>
        <dbReference type="ARBA" id="ARBA00004661"/>
    </source>
</evidence>
<evidence type="ECO:0000256" key="12">
    <source>
        <dbReference type="ARBA" id="ARBA00022741"/>
    </source>
</evidence>
<dbReference type="Pfam" id="PF24621">
    <property type="entry name" value="DHQS_C"/>
    <property type="match status" value="1"/>
</dbReference>
<sequence length="354" mass="38144">MKTLTVDLPGRSYEIQMERGVLAHAGERCRSVLPRAEKLFVVTDTHVAPLYLERVRGSLERAGFTVAVRTVPAGESAKCVEELSALWEEMMAFGLTRTDAVAALGGGVVGDLAGFAAATVLRGVDFVQIPTTLLAQVDSSVGGKVAVDLKAGKNLAGAFWQPKLVLMDPETLDTLPQSTFMEGMAEVVKYGCIKDAAFFDFLEERPGRAALMADMEHILYTCCDIKRNVVEQDERDTGERMLLNFGHTLGHAYELAGNYARWSHGDAVSAGMCAAARLGERLGITSAGTADRLERVLAALGLPTRIVCAPEQYAAAIGLDKKGSGHAISVILLEEIGRAVRHPMEKDALLEELR</sequence>
<dbReference type="GO" id="GO:0008652">
    <property type="term" value="P:amino acid biosynthetic process"/>
    <property type="evidence" value="ECO:0007669"/>
    <property type="project" value="UniProtKB-KW"/>
</dbReference>
<comment type="cofactor">
    <cofactor evidence="3">
        <name>Zn(2+)</name>
        <dbReference type="ChEBI" id="CHEBI:29105"/>
    </cofactor>
</comment>
<keyword evidence="16 18" id="KW-0456">Lyase</keyword>
<dbReference type="InterPro" id="IPR050071">
    <property type="entry name" value="Dehydroquinate_synthase"/>
</dbReference>
<dbReference type="InterPro" id="IPR030963">
    <property type="entry name" value="DHQ_synth_fam"/>
</dbReference>
<dbReference type="FunFam" id="3.40.50.1970:FF:000007">
    <property type="entry name" value="Pentafunctional AROM polypeptide"/>
    <property type="match status" value="1"/>
</dbReference>
<dbReference type="HAMAP" id="MF_00110">
    <property type="entry name" value="DHQ_synthase"/>
    <property type="match status" value="1"/>
</dbReference>
<dbReference type="PANTHER" id="PTHR43622:SF7">
    <property type="entry name" value="3-DEHYDROQUINATE SYNTHASE, CHLOROPLASTIC"/>
    <property type="match status" value="1"/>
</dbReference>
<evidence type="ECO:0000256" key="3">
    <source>
        <dbReference type="ARBA" id="ARBA00001947"/>
    </source>
</evidence>
<keyword evidence="13 18" id="KW-0862">Zinc</keyword>
<dbReference type="GO" id="GO:0000166">
    <property type="term" value="F:nucleotide binding"/>
    <property type="evidence" value="ECO:0007669"/>
    <property type="project" value="UniProtKB-KW"/>
</dbReference>
<dbReference type="GO" id="GO:0046872">
    <property type="term" value="F:metal ion binding"/>
    <property type="evidence" value="ECO:0007669"/>
    <property type="project" value="UniProtKB-KW"/>
</dbReference>
<evidence type="ECO:0000256" key="6">
    <source>
        <dbReference type="ARBA" id="ARBA00005412"/>
    </source>
</evidence>
<comment type="pathway">
    <text evidence="5 18">Metabolic intermediate biosynthesis; chorismate biosynthesis; chorismate from D-erythrose 4-phosphate and phosphoenolpyruvate: step 2/7.</text>
</comment>
<comment type="similarity">
    <text evidence="6 18">Belongs to the sugar phosphate cyclases superfamily. Dehydroquinate synthase family.</text>
</comment>
<dbReference type="Pfam" id="PF01761">
    <property type="entry name" value="DHQ_synthase"/>
    <property type="match status" value="1"/>
</dbReference>
<comment type="cofactor">
    <cofactor evidence="2 18">
        <name>NAD(+)</name>
        <dbReference type="ChEBI" id="CHEBI:57540"/>
    </cofactor>
</comment>
<evidence type="ECO:0000259" key="19">
    <source>
        <dbReference type="Pfam" id="PF01761"/>
    </source>
</evidence>
<feature type="binding site" evidence="18">
    <location>
        <position position="144"/>
    </location>
    <ligand>
        <name>NAD(+)</name>
        <dbReference type="ChEBI" id="CHEBI:57540"/>
    </ligand>
</feature>
<accession>A0A9D2S4K6</accession>
<keyword evidence="10 18" id="KW-0028">Amino-acid biosynthesis</keyword>
<dbReference type="PANTHER" id="PTHR43622">
    <property type="entry name" value="3-DEHYDROQUINATE SYNTHASE"/>
    <property type="match status" value="1"/>
</dbReference>
<feature type="binding site" evidence="18">
    <location>
        <position position="247"/>
    </location>
    <ligand>
        <name>Zn(2+)</name>
        <dbReference type="ChEBI" id="CHEBI:29105"/>
    </ligand>
</feature>
<evidence type="ECO:0000256" key="10">
    <source>
        <dbReference type="ARBA" id="ARBA00022605"/>
    </source>
</evidence>
<comment type="cofactor">
    <cofactor evidence="18">
        <name>Co(2+)</name>
        <dbReference type="ChEBI" id="CHEBI:48828"/>
    </cofactor>
    <cofactor evidence="18">
        <name>Zn(2+)</name>
        <dbReference type="ChEBI" id="CHEBI:29105"/>
    </cofactor>
    <text evidence="18">Binds 1 divalent metal cation per subunit. Can use either Co(2+) or Zn(2+).</text>
</comment>
<evidence type="ECO:0000256" key="17">
    <source>
        <dbReference type="ARBA" id="ARBA00023285"/>
    </source>
</evidence>
<keyword evidence="9 18" id="KW-0963">Cytoplasm</keyword>
<dbReference type="GO" id="GO:0003856">
    <property type="term" value="F:3-dehydroquinate synthase activity"/>
    <property type="evidence" value="ECO:0007669"/>
    <property type="project" value="UniProtKB-UniRule"/>
</dbReference>
<evidence type="ECO:0000256" key="8">
    <source>
        <dbReference type="ARBA" id="ARBA00017684"/>
    </source>
</evidence>
<feature type="domain" description="3-dehydroquinate synthase N-terminal" evidence="19">
    <location>
        <begin position="70"/>
        <end position="181"/>
    </location>
</feature>
<evidence type="ECO:0000256" key="2">
    <source>
        <dbReference type="ARBA" id="ARBA00001911"/>
    </source>
</evidence>
<keyword evidence="11 18" id="KW-0479">Metal-binding</keyword>
<dbReference type="EC" id="4.2.3.4" evidence="7 18"/>
<comment type="function">
    <text evidence="18">Catalyzes the conversion of 3-deoxy-D-arabino-heptulosonate 7-phosphate (DAHP) to dehydroquinate (DHQ).</text>
</comment>
<evidence type="ECO:0000256" key="16">
    <source>
        <dbReference type="ARBA" id="ARBA00023239"/>
    </source>
</evidence>
<evidence type="ECO:0000256" key="4">
    <source>
        <dbReference type="ARBA" id="ARBA00004496"/>
    </source>
</evidence>
<evidence type="ECO:0000259" key="20">
    <source>
        <dbReference type="Pfam" id="PF24621"/>
    </source>
</evidence>
<evidence type="ECO:0000256" key="7">
    <source>
        <dbReference type="ARBA" id="ARBA00013031"/>
    </source>
</evidence>
<evidence type="ECO:0000313" key="21">
    <source>
        <dbReference type="EMBL" id="HJB56713.1"/>
    </source>
</evidence>
<evidence type="ECO:0000313" key="22">
    <source>
        <dbReference type="Proteomes" id="UP000824208"/>
    </source>
</evidence>
<evidence type="ECO:0000256" key="11">
    <source>
        <dbReference type="ARBA" id="ARBA00022723"/>
    </source>
</evidence>
<keyword evidence="15 18" id="KW-0057">Aromatic amino acid biosynthesis</keyword>
<evidence type="ECO:0000256" key="14">
    <source>
        <dbReference type="ARBA" id="ARBA00023027"/>
    </source>
</evidence>
<gene>
    <name evidence="18 21" type="primary">aroB</name>
    <name evidence="21" type="ORF">H9714_04085</name>
</gene>
<dbReference type="NCBIfam" id="TIGR01357">
    <property type="entry name" value="aroB"/>
    <property type="match status" value="1"/>
</dbReference>
<keyword evidence="17 18" id="KW-0170">Cobalt</keyword>
<dbReference type="GO" id="GO:0009073">
    <property type="term" value="P:aromatic amino acid family biosynthetic process"/>
    <property type="evidence" value="ECO:0007669"/>
    <property type="project" value="UniProtKB-KW"/>
</dbReference>
<feature type="binding site" evidence="18">
    <location>
        <begin position="131"/>
        <end position="132"/>
    </location>
    <ligand>
        <name>NAD(+)</name>
        <dbReference type="ChEBI" id="CHEBI:57540"/>
    </ligand>
</feature>
<dbReference type="InterPro" id="IPR030960">
    <property type="entry name" value="DHQS/DOIS_N"/>
</dbReference>
<organism evidence="21 22">
    <name type="scientific">Candidatus Flavonifractor intestinipullorum</name>
    <dbReference type="NCBI Taxonomy" id="2838587"/>
    <lineage>
        <taxon>Bacteria</taxon>
        <taxon>Bacillati</taxon>
        <taxon>Bacillota</taxon>
        <taxon>Clostridia</taxon>
        <taxon>Eubacteriales</taxon>
        <taxon>Oscillospiraceae</taxon>
        <taxon>Flavonifractor</taxon>
    </lineage>
</organism>
<proteinExistence type="inferred from homology"/>
<comment type="caution">
    <text evidence="21">The sequence shown here is derived from an EMBL/GenBank/DDBJ whole genome shotgun (WGS) entry which is preliminary data.</text>
</comment>
<dbReference type="EMBL" id="DWYC01000044">
    <property type="protein sequence ID" value="HJB56713.1"/>
    <property type="molecule type" value="Genomic_DNA"/>
</dbReference>
<protein>
    <recommendedName>
        <fullName evidence="8 18">3-dehydroquinate synthase</fullName>
        <shortName evidence="18">DHQS</shortName>
        <ecNumber evidence="7 18">4.2.3.4</ecNumber>
    </recommendedName>
</protein>
<evidence type="ECO:0000256" key="18">
    <source>
        <dbReference type="HAMAP-Rule" id="MF_00110"/>
    </source>
</evidence>
<dbReference type="Gene3D" id="3.40.50.1970">
    <property type="match status" value="1"/>
</dbReference>
<evidence type="ECO:0000256" key="1">
    <source>
        <dbReference type="ARBA" id="ARBA00001393"/>
    </source>
</evidence>
<dbReference type="CDD" id="cd08195">
    <property type="entry name" value="DHQS"/>
    <property type="match status" value="1"/>
</dbReference>
<dbReference type="GO" id="GO:0005737">
    <property type="term" value="C:cytoplasm"/>
    <property type="evidence" value="ECO:0007669"/>
    <property type="project" value="UniProtKB-SubCell"/>
</dbReference>
<keyword evidence="14 18" id="KW-0520">NAD</keyword>
<dbReference type="Gene3D" id="1.20.1090.10">
    <property type="entry name" value="Dehydroquinate synthase-like - alpha domain"/>
    <property type="match status" value="1"/>
</dbReference>
<reference evidence="21" key="1">
    <citation type="journal article" date="2021" name="PeerJ">
        <title>Extensive microbial diversity within the chicken gut microbiome revealed by metagenomics and culture.</title>
        <authorList>
            <person name="Gilroy R."/>
            <person name="Ravi A."/>
            <person name="Getino M."/>
            <person name="Pursley I."/>
            <person name="Horton D.L."/>
            <person name="Alikhan N.F."/>
            <person name="Baker D."/>
            <person name="Gharbi K."/>
            <person name="Hall N."/>
            <person name="Watson M."/>
            <person name="Adriaenssens E.M."/>
            <person name="Foster-Nyarko E."/>
            <person name="Jarju S."/>
            <person name="Secka A."/>
            <person name="Antonio M."/>
            <person name="Oren A."/>
            <person name="Chaudhuri R.R."/>
            <person name="La Ragione R."/>
            <person name="Hildebrand F."/>
            <person name="Pallen M.J."/>
        </authorList>
    </citation>
    <scope>NUCLEOTIDE SEQUENCE</scope>
    <source>
        <strain evidence="21">CHK189-11263</strain>
    </source>
</reference>
<feature type="binding site" evidence="18">
    <location>
        <begin position="107"/>
        <end position="111"/>
    </location>
    <ligand>
        <name>NAD(+)</name>
        <dbReference type="ChEBI" id="CHEBI:57540"/>
    </ligand>
</feature>
<evidence type="ECO:0000256" key="9">
    <source>
        <dbReference type="ARBA" id="ARBA00022490"/>
    </source>
</evidence>
<feature type="binding site" evidence="18">
    <location>
        <position position="264"/>
    </location>
    <ligand>
        <name>Zn(2+)</name>
        <dbReference type="ChEBI" id="CHEBI:29105"/>
    </ligand>
</feature>
<feature type="binding site" evidence="18">
    <location>
        <position position="153"/>
    </location>
    <ligand>
        <name>NAD(+)</name>
        <dbReference type="ChEBI" id="CHEBI:57540"/>
    </ligand>
</feature>
<dbReference type="InterPro" id="IPR056179">
    <property type="entry name" value="DHQS_C"/>
</dbReference>
<reference evidence="21" key="2">
    <citation type="submission" date="2021-04" db="EMBL/GenBank/DDBJ databases">
        <authorList>
            <person name="Gilroy R."/>
        </authorList>
    </citation>
    <scope>NUCLEOTIDE SEQUENCE</scope>
    <source>
        <strain evidence="21">CHK189-11263</strain>
    </source>
</reference>
<dbReference type="AlphaFoldDB" id="A0A9D2S4K6"/>
<comment type="caution">
    <text evidence="18">Lacks conserved residue(s) required for the propagation of feature annotation.</text>
</comment>
<evidence type="ECO:0000256" key="15">
    <source>
        <dbReference type="ARBA" id="ARBA00023141"/>
    </source>
</evidence>
<comment type="catalytic activity">
    <reaction evidence="1 18">
        <text>7-phospho-2-dehydro-3-deoxy-D-arabino-heptonate = 3-dehydroquinate + phosphate</text>
        <dbReference type="Rhea" id="RHEA:21968"/>
        <dbReference type="ChEBI" id="CHEBI:32364"/>
        <dbReference type="ChEBI" id="CHEBI:43474"/>
        <dbReference type="ChEBI" id="CHEBI:58394"/>
        <dbReference type="EC" id="4.2.3.4"/>
    </reaction>
</comment>
<evidence type="ECO:0000256" key="13">
    <source>
        <dbReference type="ARBA" id="ARBA00022833"/>
    </source>
</evidence>